<keyword evidence="2" id="KW-1133">Transmembrane helix</keyword>
<keyword evidence="3" id="KW-0732">Signal</keyword>
<evidence type="ECO:0000256" key="3">
    <source>
        <dbReference type="SAM" id="SignalP"/>
    </source>
</evidence>
<feature type="region of interest" description="Disordered" evidence="1">
    <location>
        <begin position="426"/>
        <end position="455"/>
    </location>
</feature>
<keyword evidence="2" id="KW-0812">Transmembrane</keyword>
<dbReference type="Gene3D" id="3.60.21.10">
    <property type="match status" value="1"/>
</dbReference>
<feature type="transmembrane region" description="Helical" evidence="2">
    <location>
        <begin position="402"/>
        <end position="423"/>
    </location>
</feature>
<gene>
    <name evidence="4" type="ORF">OHJ16_05535</name>
</gene>
<feature type="region of interest" description="Disordered" evidence="1">
    <location>
        <begin position="318"/>
        <end position="397"/>
    </location>
</feature>
<organism evidence="4 5">
    <name type="scientific">Actinomyces israelii</name>
    <dbReference type="NCBI Taxonomy" id="1659"/>
    <lineage>
        <taxon>Bacteria</taxon>
        <taxon>Bacillati</taxon>
        <taxon>Actinomycetota</taxon>
        <taxon>Actinomycetes</taxon>
        <taxon>Actinomycetales</taxon>
        <taxon>Actinomycetaceae</taxon>
        <taxon>Actinomyces</taxon>
    </lineage>
</organism>
<dbReference type="InterPro" id="IPR006179">
    <property type="entry name" value="5_nucleotidase/apyrase"/>
</dbReference>
<comment type="caution">
    <text evidence="4">The sequence shown here is derived from an EMBL/GenBank/DDBJ whole genome shotgun (WGS) entry which is preliminary data.</text>
</comment>
<evidence type="ECO:0000313" key="5">
    <source>
        <dbReference type="Proteomes" id="UP001072034"/>
    </source>
</evidence>
<evidence type="ECO:0000313" key="4">
    <source>
        <dbReference type="EMBL" id="MCZ0857503.1"/>
    </source>
</evidence>
<reference evidence="4" key="1">
    <citation type="submission" date="2022-10" db="EMBL/GenBank/DDBJ databases">
        <title>Genome sequence of Actinomyces israelii ATCC 10048.</title>
        <authorList>
            <person name="Watt R.M."/>
            <person name="Tong W.M."/>
        </authorList>
    </citation>
    <scope>NUCLEOTIDE SEQUENCE</scope>
    <source>
        <strain evidence="4">ATCC 10048</strain>
    </source>
</reference>
<evidence type="ECO:0008006" key="6">
    <source>
        <dbReference type="Google" id="ProtNLM"/>
    </source>
</evidence>
<proteinExistence type="predicted"/>
<keyword evidence="2" id="KW-0472">Membrane</keyword>
<sequence>MRPNPCAKAAAALAALALGAFAPTVLPPAAAAEQTAAATTTITVLGITDLDGRIERTADPATGAVTGPGAVTLACEVARARESSPDALLVSSGDNVGGSTASPAPLEDRLALDVLNAMGVDASALGGHELGRGMDDLTGRILPAAAFPYLAANLADPALDAEGDGGALIRDVGGVKVGLIGVATDESPSPVAPAAEAANARAAELKRTGAADVVVVLAHADAAELAARLTGSVDVVLGGRSHVTRPGEGGPATVTSTDGRDIAVLQADHDGRGLAEVSLVYSAATREVSVAGAAVKDLRASDCAADAYGVGKIVSEVSAEATAPPDRRDAATGSESRGAADGATPSADAEAIDDGASVSAASGGAGKGVSREPATTARAEEIIVAPRPVRRSDRGSDLARTGASIGIGVFALGLVLAGTIFLIRSGRAEEDLDEPDDVADGAAEARTPDDPPAYD</sequence>
<evidence type="ECO:0000256" key="1">
    <source>
        <dbReference type="SAM" id="MobiDB-lite"/>
    </source>
</evidence>
<feature type="compositionally biased region" description="Acidic residues" evidence="1">
    <location>
        <begin position="430"/>
        <end position="439"/>
    </location>
</feature>
<dbReference type="EMBL" id="JAPTMY010000009">
    <property type="protein sequence ID" value="MCZ0857503.1"/>
    <property type="molecule type" value="Genomic_DNA"/>
</dbReference>
<dbReference type="RefSeq" id="WP_268917077.1">
    <property type="nucleotide sequence ID" value="NZ_JAPTMY010000009.1"/>
</dbReference>
<accession>A0ABT4I6Z2</accession>
<evidence type="ECO:0000256" key="2">
    <source>
        <dbReference type="SAM" id="Phobius"/>
    </source>
</evidence>
<dbReference type="SUPFAM" id="SSF56300">
    <property type="entry name" value="Metallo-dependent phosphatases"/>
    <property type="match status" value="1"/>
</dbReference>
<feature type="chain" id="PRO_5047215942" description="Bifunctional metallophosphatase/5'-nucleotidase" evidence="3">
    <location>
        <begin position="23"/>
        <end position="455"/>
    </location>
</feature>
<dbReference type="InterPro" id="IPR029052">
    <property type="entry name" value="Metallo-depent_PP-like"/>
</dbReference>
<protein>
    <recommendedName>
        <fullName evidence="6">Bifunctional metallophosphatase/5'-nucleotidase</fullName>
    </recommendedName>
</protein>
<dbReference type="Proteomes" id="UP001072034">
    <property type="component" value="Unassembled WGS sequence"/>
</dbReference>
<dbReference type="PANTHER" id="PTHR11575">
    <property type="entry name" value="5'-NUCLEOTIDASE-RELATED"/>
    <property type="match status" value="1"/>
</dbReference>
<dbReference type="PANTHER" id="PTHR11575:SF24">
    <property type="entry name" value="5'-NUCLEOTIDASE"/>
    <property type="match status" value="1"/>
</dbReference>
<feature type="signal peptide" evidence="3">
    <location>
        <begin position="1"/>
        <end position="22"/>
    </location>
</feature>
<keyword evidence="5" id="KW-1185">Reference proteome</keyword>
<name>A0ABT4I6Z2_9ACTO</name>